<reference evidence="2 3" key="1">
    <citation type="journal article" date="2018" name="Microbiome">
        <title>Fine metagenomic profile of the Mediterranean stratified and mixed water columns revealed by assembly and recruitment.</title>
        <authorList>
            <person name="Haro-Moreno J.M."/>
            <person name="Lopez-Perez M."/>
            <person name="De La Torre J.R."/>
            <person name="Picazo A."/>
            <person name="Camacho A."/>
            <person name="Rodriguez-Valera F."/>
        </authorList>
    </citation>
    <scope>NUCLEOTIDE SEQUENCE [LARGE SCALE GENOMIC DNA]</scope>
    <source>
        <strain evidence="2">MED-G78</strain>
    </source>
</reference>
<dbReference type="Pfam" id="PF02541">
    <property type="entry name" value="Ppx-GppA"/>
    <property type="match status" value="1"/>
</dbReference>
<protein>
    <submittedName>
        <fullName evidence="2">Phosphatase</fullName>
    </submittedName>
</protein>
<evidence type="ECO:0000313" key="2">
    <source>
        <dbReference type="EMBL" id="RCL44707.1"/>
    </source>
</evidence>
<comment type="caution">
    <text evidence="2">The sequence shown here is derived from an EMBL/GenBank/DDBJ whole genome shotgun (WGS) entry which is preliminary data.</text>
</comment>
<evidence type="ECO:0000259" key="1">
    <source>
        <dbReference type="Pfam" id="PF02541"/>
    </source>
</evidence>
<dbReference type="SUPFAM" id="SSF53067">
    <property type="entry name" value="Actin-like ATPase domain"/>
    <property type="match status" value="2"/>
</dbReference>
<dbReference type="GO" id="GO:0016462">
    <property type="term" value="F:pyrophosphatase activity"/>
    <property type="evidence" value="ECO:0007669"/>
    <property type="project" value="TreeGrafter"/>
</dbReference>
<dbReference type="EMBL" id="QOPI01000010">
    <property type="protein sequence ID" value="RCL44707.1"/>
    <property type="molecule type" value="Genomic_DNA"/>
</dbReference>
<dbReference type="AlphaFoldDB" id="A0A368C6G3"/>
<dbReference type="PANTHER" id="PTHR30005:SF0">
    <property type="entry name" value="RETROGRADE REGULATION PROTEIN 2"/>
    <property type="match status" value="1"/>
</dbReference>
<gene>
    <name evidence="2" type="ORF">DBW92_02500</name>
</gene>
<dbReference type="InterPro" id="IPR050273">
    <property type="entry name" value="GppA/Ppx_hydrolase"/>
</dbReference>
<accession>A0A368C6G3</accession>
<feature type="domain" description="Ppx/GppA phosphatase N-terminal" evidence="1">
    <location>
        <begin position="17"/>
        <end position="264"/>
    </location>
</feature>
<dbReference type="Gene3D" id="3.30.420.150">
    <property type="entry name" value="Exopolyphosphatase. Domain 2"/>
    <property type="match status" value="1"/>
</dbReference>
<sequence length="286" mass="32793">MKIAAIDIGTNAIKSKIFSTTPTSIEFIESIRTPMRLGEDVFSNGFLSQDKLNDLIKILKNYIEYFEKNNIDMYEIVATSAFRDTANSEEARRLVENSIEHPIRIISGLEEAKLIRFHPKAQSMPNKLFVDIGGGSTEFYIHTKAKDYIQSFQLGAVRNYMKMDSKAEWERMDNWLDQHIEKMQLIGIGGNIRAFLNIYKMKSMSQDEFVANAKKLALLDKKEKQSQYNLNNDRVDVIDSAISIYLQIINKLSISKIKSTRWGISDSAAVKLFHELYSDKIAIKNN</sequence>
<dbReference type="Gene3D" id="3.30.420.40">
    <property type="match status" value="1"/>
</dbReference>
<proteinExistence type="predicted"/>
<dbReference type="InterPro" id="IPR003695">
    <property type="entry name" value="Ppx_GppA_N"/>
</dbReference>
<dbReference type="PANTHER" id="PTHR30005">
    <property type="entry name" value="EXOPOLYPHOSPHATASE"/>
    <property type="match status" value="1"/>
</dbReference>
<organism evidence="2 3">
    <name type="scientific">SAR86 cluster bacterium</name>
    <dbReference type="NCBI Taxonomy" id="2030880"/>
    <lineage>
        <taxon>Bacteria</taxon>
        <taxon>Pseudomonadati</taxon>
        <taxon>Pseudomonadota</taxon>
        <taxon>Gammaproteobacteria</taxon>
        <taxon>SAR86 cluster</taxon>
    </lineage>
</organism>
<dbReference type="Proteomes" id="UP000252915">
    <property type="component" value="Unassembled WGS sequence"/>
</dbReference>
<evidence type="ECO:0000313" key="3">
    <source>
        <dbReference type="Proteomes" id="UP000252915"/>
    </source>
</evidence>
<dbReference type="InterPro" id="IPR043129">
    <property type="entry name" value="ATPase_NBD"/>
</dbReference>
<name>A0A368C6G3_9GAMM</name>